<dbReference type="AlphaFoldDB" id="B9TJ40"/>
<reference evidence="2" key="1">
    <citation type="journal article" date="2010" name="Nat. Biotechnol.">
        <title>Draft genome sequence of the oilseed species Ricinus communis.</title>
        <authorList>
            <person name="Chan A.P."/>
            <person name="Crabtree J."/>
            <person name="Zhao Q."/>
            <person name="Lorenzi H."/>
            <person name="Orvis J."/>
            <person name="Puiu D."/>
            <person name="Melake-Berhan A."/>
            <person name="Jones K.M."/>
            <person name="Redman J."/>
            <person name="Chen G."/>
            <person name="Cahoon E.B."/>
            <person name="Gedil M."/>
            <person name="Stanke M."/>
            <person name="Haas B.J."/>
            <person name="Wortman J.R."/>
            <person name="Fraser-Liggett C.M."/>
            <person name="Ravel J."/>
            <person name="Rabinowicz P.D."/>
        </authorList>
    </citation>
    <scope>NUCLEOTIDE SEQUENCE [LARGE SCALE GENOMIC DNA]</scope>
    <source>
        <strain evidence="2">cv. Hale</strain>
    </source>
</reference>
<organism evidence="1 2">
    <name type="scientific">Ricinus communis</name>
    <name type="common">Castor bean</name>
    <dbReference type="NCBI Taxonomy" id="3988"/>
    <lineage>
        <taxon>Eukaryota</taxon>
        <taxon>Viridiplantae</taxon>
        <taxon>Streptophyta</taxon>
        <taxon>Embryophyta</taxon>
        <taxon>Tracheophyta</taxon>
        <taxon>Spermatophyta</taxon>
        <taxon>Magnoliopsida</taxon>
        <taxon>eudicotyledons</taxon>
        <taxon>Gunneridae</taxon>
        <taxon>Pentapetalae</taxon>
        <taxon>rosids</taxon>
        <taxon>fabids</taxon>
        <taxon>Malpighiales</taxon>
        <taxon>Euphorbiaceae</taxon>
        <taxon>Acalyphoideae</taxon>
        <taxon>Acalypheae</taxon>
        <taxon>Ricinus</taxon>
    </lineage>
</organism>
<name>B9TJ40_RICCO</name>
<accession>B9TJ40</accession>
<dbReference type="EMBL" id="EQ983377">
    <property type="protein sequence ID" value="EEF24125.1"/>
    <property type="molecule type" value="Genomic_DNA"/>
</dbReference>
<dbReference type="Proteomes" id="UP000008311">
    <property type="component" value="Unassembled WGS sequence"/>
</dbReference>
<evidence type="ECO:0000313" key="2">
    <source>
        <dbReference type="Proteomes" id="UP000008311"/>
    </source>
</evidence>
<gene>
    <name evidence="1" type="ORF">RCOM_1952800</name>
</gene>
<dbReference type="InParanoid" id="B9TJ40"/>
<protein>
    <submittedName>
        <fullName evidence="1">Uncharacterized protein</fullName>
    </submittedName>
</protein>
<evidence type="ECO:0000313" key="1">
    <source>
        <dbReference type="EMBL" id="EEF24125.1"/>
    </source>
</evidence>
<sequence>MQLQSRAQRNCPVCGSTPDKAKVFFSEHIDSSKLNEFSFASRKEPEYLCYQMVQCAECDLVYVDSPPSQEALAE</sequence>
<feature type="non-terminal residue" evidence="1">
    <location>
        <position position="74"/>
    </location>
</feature>
<keyword evidence="2" id="KW-1185">Reference proteome</keyword>
<proteinExistence type="predicted"/>